<dbReference type="Pfam" id="PF01522">
    <property type="entry name" value="Polysacc_deac_1"/>
    <property type="match status" value="1"/>
</dbReference>
<proteinExistence type="predicted"/>
<dbReference type="GO" id="GO:0005975">
    <property type="term" value="P:carbohydrate metabolic process"/>
    <property type="evidence" value="ECO:0007669"/>
    <property type="project" value="InterPro"/>
</dbReference>
<accession>A0A5E4RK52</accession>
<dbReference type="PROSITE" id="PS51677">
    <property type="entry name" value="NODB"/>
    <property type="match status" value="1"/>
</dbReference>
<dbReference type="CDD" id="cd10918">
    <property type="entry name" value="CE4_NodB_like_5s_6s"/>
    <property type="match status" value="1"/>
</dbReference>
<name>A0A5E4RK52_9BURK</name>
<dbReference type="PANTHER" id="PTHR34216">
    <property type="match status" value="1"/>
</dbReference>
<evidence type="ECO:0000256" key="1">
    <source>
        <dbReference type="ARBA" id="ARBA00022729"/>
    </source>
</evidence>
<dbReference type="RefSeq" id="WP_150565051.1">
    <property type="nucleotide sequence ID" value="NZ_CABPSD010000001.1"/>
</dbReference>
<protein>
    <submittedName>
        <fullName evidence="3">Poly-beta-1,6-N-acetyl-D-glucosamine N-deacetylase</fullName>
        <ecNumber evidence="3">3.5.1.-</ecNumber>
    </submittedName>
</protein>
<dbReference type="SUPFAM" id="SSF88713">
    <property type="entry name" value="Glycoside hydrolase/deacetylase"/>
    <property type="match status" value="1"/>
</dbReference>
<keyword evidence="1" id="KW-0732">Signal</keyword>
<evidence type="ECO:0000313" key="4">
    <source>
        <dbReference type="Proteomes" id="UP000368474"/>
    </source>
</evidence>
<reference evidence="3 4" key="1">
    <citation type="submission" date="2019-08" db="EMBL/GenBank/DDBJ databases">
        <authorList>
            <person name="Peeters C."/>
        </authorList>
    </citation>
    <scope>NUCLEOTIDE SEQUENCE [LARGE SCALE GENOMIC DNA]</scope>
    <source>
        <strain evidence="3 4">LMG 31116</strain>
    </source>
</reference>
<evidence type="ECO:0000259" key="2">
    <source>
        <dbReference type="PROSITE" id="PS51677"/>
    </source>
</evidence>
<feature type="domain" description="NodB homology" evidence="2">
    <location>
        <begin position="109"/>
        <end position="283"/>
    </location>
</feature>
<dbReference type="AlphaFoldDB" id="A0A5E4RK52"/>
<dbReference type="GO" id="GO:0016810">
    <property type="term" value="F:hydrolase activity, acting on carbon-nitrogen (but not peptide) bonds"/>
    <property type="evidence" value="ECO:0007669"/>
    <property type="project" value="InterPro"/>
</dbReference>
<dbReference type="EMBL" id="CABPSD010000001">
    <property type="protein sequence ID" value="VVD62894.1"/>
    <property type="molecule type" value="Genomic_DNA"/>
</dbReference>
<keyword evidence="3" id="KW-0378">Hydrolase</keyword>
<dbReference type="PANTHER" id="PTHR34216:SF7">
    <property type="entry name" value="POLY-BETA-1,6-N-ACETYL-D-GLUCOSAMINE N-DEACETYLASE"/>
    <property type="match status" value="1"/>
</dbReference>
<dbReference type="InterPro" id="IPR002509">
    <property type="entry name" value="NODB_dom"/>
</dbReference>
<sequence>MQKACCIAAAEKPLVRSSSNRRGLRRLAVLIFATALWAILTNVGAAPARHVVLILVYHRFSAQSADSTTVRIDTFTSQVRFFTLRGFRIVPLADVLAWHAGGQDTLPERALVLTADDGHRSVFEVLWPALAPHPVPITLFVYPSAISNTTYAMTWDQLRGLARSGEVDIESHTYWHPNFRAERARRSPNDFERFARDQLRRSRARIEEETGKCVRLLAWPFGIYDATLEALAREAGYRYAFSIDARPVTPGSDAMAMPRYLMTQQCGTNCLKNMLRDAQAGHD</sequence>
<evidence type="ECO:0000313" key="3">
    <source>
        <dbReference type="EMBL" id="VVD62894.1"/>
    </source>
</evidence>
<dbReference type="InterPro" id="IPR011330">
    <property type="entry name" value="Glyco_hydro/deAcase_b/a-brl"/>
</dbReference>
<dbReference type="EC" id="3.5.1.-" evidence="3"/>
<organism evidence="3 4">
    <name type="scientific">Pandoraea morbifera</name>
    <dbReference type="NCBI Taxonomy" id="2508300"/>
    <lineage>
        <taxon>Bacteria</taxon>
        <taxon>Pseudomonadati</taxon>
        <taxon>Pseudomonadota</taxon>
        <taxon>Betaproteobacteria</taxon>
        <taxon>Burkholderiales</taxon>
        <taxon>Burkholderiaceae</taxon>
        <taxon>Pandoraea</taxon>
    </lineage>
</organism>
<dbReference type="Proteomes" id="UP000368474">
    <property type="component" value="Unassembled WGS sequence"/>
</dbReference>
<dbReference type="Gene3D" id="3.20.20.370">
    <property type="entry name" value="Glycoside hydrolase/deacetylase"/>
    <property type="match status" value="1"/>
</dbReference>
<dbReference type="InterPro" id="IPR051398">
    <property type="entry name" value="Polysacch_Deacetylase"/>
</dbReference>
<keyword evidence="4" id="KW-1185">Reference proteome</keyword>
<gene>
    <name evidence="3" type="primary">icaB</name>
    <name evidence="3" type="ORF">PMO31116_00195</name>
</gene>